<comment type="caution">
    <text evidence="1">The sequence shown here is derived from an EMBL/GenBank/DDBJ whole genome shotgun (WGS) entry which is preliminary data.</text>
</comment>
<evidence type="ECO:0000313" key="2">
    <source>
        <dbReference type="Proteomes" id="UP001056778"/>
    </source>
</evidence>
<accession>A0ACB9SUC9</accession>
<dbReference type="EMBL" id="CM043021">
    <property type="protein sequence ID" value="KAI4458553.1"/>
    <property type="molecule type" value="Genomic_DNA"/>
</dbReference>
<organism evidence="1 2">
    <name type="scientific">Holotrichia oblita</name>
    <name type="common">Chafer beetle</name>
    <dbReference type="NCBI Taxonomy" id="644536"/>
    <lineage>
        <taxon>Eukaryota</taxon>
        <taxon>Metazoa</taxon>
        <taxon>Ecdysozoa</taxon>
        <taxon>Arthropoda</taxon>
        <taxon>Hexapoda</taxon>
        <taxon>Insecta</taxon>
        <taxon>Pterygota</taxon>
        <taxon>Neoptera</taxon>
        <taxon>Endopterygota</taxon>
        <taxon>Coleoptera</taxon>
        <taxon>Polyphaga</taxon>
        <taxon>Scarabaeiformia</taxon>
        <taxon>Scarabaeidae</taxon>
        <taxon>Melolonthinae</taxon>
        <taxon>Holotrichia</taxon>
    </lineage>
</organism>
<evidence type="ECO:0000313" key="1">
    <source>
        <dbReference type="EMBL" id="KAI4458553.1"/>
    </source>
</evidence>
<gene>
    <name evidence="1" type="ORF">MML48_7g00020092</name>
</gene>
<dbReference type="Proteomes" id="UP001056778">
    <property type="component" value="Chromosome 7"/>
</dbReference>
<keyword evidence="2" id="KW-1185">Reference proteome</keyword>
<sequence length="1539" mass="176986">MLEGAVARLLNQLLGKYVVDLDTENLNVGIFSGQVQLTDLKLKPEALYELNLPIEVKAGTIGKIWLQIPWNMLWSQPVIMNIEDLHVVAAPVVTYENFDAEKNKRLLRAIKRKALSDISSKSEIIGGPNSFSEYLITNIVNNMQLNISNVHIRYEDAVSDVTPMACGICIGHISAEITNSKWKASKHINTTDTCYYLVKIEAFSLYWNPNHKLATWKLPSQYYHWRNAMSNSLQNFAINNQDFEFLIKPMTAKIKMTISRSVNGNINKVLSDIIVQDCNVQVSKEQFRSIFCTIDALKRMWISWEHLPIRPKQRILENKKIWWKYAYHACIEQRVRPYTWSRIRLVRRNYKQYTEIYKKILTNPNDTELKLDLQKYEDQLSIVNIVIARQQARLTVHENSLCEKSFWDILPSPERTILCEKIGFLQGEDNEKTTIDHNYSFRYAFDELQKFLIGCEDYLSKYTESVHKLPKNIFNFLKQKLSERWDLILDIKTPYLVIPQSASLQTGENILIVDLGRYRITTELCQDSQIAENATHMELEEQLYSRLHIECSDIQILFCDSSEDWRSGRREKDTELHVLAKNSFTASYANSTKTITAIPNQKFNINMPTLKINISERKLLIFLKFLNSIQTKKNESKVTAKKPSWPKDRVFIRWNPKYLLHVQNYITLQTFVLSRRKNDKSNTSATQKRTSTIHYLKDNLNEVWARCVDLPGLEDNISPSNTISNLIGCEIREFQLVFSKSSDSADRQYMVLRLGVLSIDIAYMTYGPAYQISLNSILLKDKLHTTPSGQYLDLVHSPVPSIGDVLTVLYRKIAELYFSGYDRNFLKNFAKFKKVLQTNMQEVPVPPGSVKFSHSARLASLHIRVCDWDYDIINVLISGLELDFLFRANERFVFRSFLANINVEHLSDVTLYSKVLYTDEDKVFEVKYVRHAIQLHNRNDISPTTNDVSGDGSFKLYIGQIHITFLYKLFIQLQRFIANLEALCYVEKMANFARKLVNQATETLKYNNKIHLAVNIKGPVLLFPQKTSSPNVIIISTGEFNIENFFKEYTSEIVENILVKANGITVSRGVMSLTSILEMQEVIVEPVNMNLDIKRFTPNSKATNRNQMWDIDGIMDIIHITLGQRDLSTILAIYSDNIGEGKLLDLLPVPMMKSPSDGAVEADETVKTLEAFFSEPKQKFMNIKLDFEGIHFVLFFDSGELLSSPIRDLNHGLCRFEINEIATSCVLFTDGSLDGKLSVDGLSIEEIGPDVNIYDKRMANMFNSDVFFSRILQSPVDDNKNNNCNITVNKPPIIDLTFHQSKANDRSIDIIIGRLSLSLSVPFTEKLAMFILDCLPKDTLDTGFINHGYVSDPVAEETAAKTRMTSLTVAVRVNRPEFIFIVETTSNKRRYFTTKSEILSDYSRHCNRLSLVISLSGLHSLFYDVGLHSMEPYTILKQCDIELSRTYTEEKGEKVTASVSSIYIQLLPDGDVSPTRYKRNDMMTKSPEDLWEPKRLKEYICKDEYAEVKNAPPPAVHEIFLLPKTEVMVVLELKRFQLL</sequence>
<reference evidence="1" key="1">
    <citation type="submission" date="2022-04" db="EMBL/GenBank/DDBJ databases">
        <title>Chromosome-scale genome assembly of Holotrichia oblita Faldermann.</title>
        <authorList>
            <person name="Rongchong L."/>
        </authorList>
    </citation>
    <scope>NUCLEOTIDE SEQUENCE</scope>
    <source>
        <strain evidence="1">81SQS9</strain>
    </source>
</reference>
<name>A0ACB9SUC9_HOLOL</name>
<protein>
    <submittedName>
        <fullName evidence="1">Vacuolar protein sorting-associated protein vps13</fullName>
    </submittedName>
</protein>
<proteinExistence type="predicted"/>